<dbReference type="CDD" id="cd12148">
    <property type="entry name" value="fungal_TF_MHR"/>
    <property type="match status" value="1"/>
</dbReference>
<keyword evidence="4" id="KW-0804">Transcription</keyword>
<evidence type="ECO:0000256" key="4">
    <source>
        <dbReference type="ARBA" id="ARBA00023163"/>
    </source>
</evidence>
<dbReference type="GeneID" id="19276328"/>
<reference evidence="7" key="1">
    <citation type="journal article" date="2015" name="BMC Genomics">
        <title>Genomic and transcriptomic analysis of the endophytic fungus Pestalotiopsis fici reveals its lifestyle and high potential for synthesis of natural products.</title>
        <authorList>
            <person name="Wang X."/>
            <person name="Zhang X."/>
            <person name="Liu L."/>
            <person name="Xiang M."/>
            <person name="Wang W."/>
            <person name="Sun X."/>
            <person name="Che Y."/>
            <person name="Guo L."/>
            <person name="Liu G."/>
            <person name="Guo L."/>
            <person name="Wang C."/>
            <person name="Yin W.B."/>
            <person name="Stadler M."/>
            <person name="Zhang X."/>
            <person name="Liu X."/>
        </authorList>
    </citation>
    <scope>NUCLEOTIDE SEQUENCE [LARGE SCALE GENOMIC DNA]</scope>
    <source>
        <strain evidence="7">W106-1 / CGMCC3.15140</strain>
    </source>
</reference>
<dbReference type="KEGG" id="pfy:PFICI_11315"/>
<evidence type="ECO:0000256" key="3">
    <source>
        <dbReference type="ARBA" id="ARBA00023015"/>
    </source>
</evidence>
<keyword evidence="5" id="KW-0539">Nucleus</keyword>
<keyword evidence="7" id="KW-1185">Reference proteome</keyword>
<keyword evidence="2" id="KW-0479">Metal-binding</keyword>
<dbReference type="GO" id="GO:0000981">
    <property type="term" value="F:DNA-binding transcription factor activity, RNA polymerase II-specific"/>
    <property type="evidence" value="ECO:0007669"/>
    <property type="project" value="InterPro"/>
</dbReference>
<proteinExistence type="predicted"/>
<dbReference type="RefSeq" id="XP_007838087.1">
    <property type="nucleotide sequence ID" value="XM_007839896.1"/>
</dbReference>
<accession>W3WX41</accession>
<dbReference type="AlphaFoldDB" id="W3WX41"/>
<dbReference type="InterPro" id="IPR050815">
    <property type="entry name" value="TF_fung"/>
</dbReference>
<dbReference type="EMBL" id="KI912116">
    <property type="protein sequence ID" value="ETS77441.1"/>
    <property type="molecule type" value="Genomic_DNA"/>
</dbReference>
<keyword evidence="3" id="KW-0805">Transcription regulation</keyword>
<sequence>MKHILARDPARAWMAIGTASKLEMLQTATQREIHDDKDLISRCHWSIFILERLFFPQLVQGVSSGSPFQFPQSAHRPPPLSRNVEDIAHLDGSATDDFKPDDLGINAYYINGLSVWADISLYLHKLRTGAIELEQPWLPNSTFTKLSMKVYESESRMSDLHLLRSVHFHKRSPAEVKEQQEYWRPWIVMQLIFHAAPALINHPFVHLSATRRARLPQSRHFLQQTVDNALFHSGWVFRLIETCEDLLFDLHDPLIGHVVAATATIAWLFQFAADSNVSARAKRGFMQCGKLLRRLALLWPHIARKVEIIDALQAIADAGVPDGEDQNRHVTLPLPELWELLDPDAFEISHSSRINSKSSGARGAGEPRDARIRMSTHFVHPLDENSAGQQSRLDGASLPTNLFTPSQEPFEQLCMDDFFFHLQPDQFQW</sequence>
<organism evidence="6 7">
    <name type="scientific">Pestalotiopsis fici (strain W106-1 / CGMCC3.15140)</name>
    <dbReference type="NCBI Taxonomy" id="1229662"/>
    <lineage>
        <taxon>Eukaryota</taxon>
        <taxon>Fungi</taxon>
        <taxon>Dikarya</taxon>
        <taxon>Ascomycota</taxon>
        <taxon>Pezizomycotina</taxon>
        <taxon>Sordariomycetes</taxon>
        <taxon>Xylariomycetidae</taxon>
        <taxon>Amphisphaeriales</taxon>
        <taxon>Sporocadaceae</taxon>
        <taxon>Pestalotiopsis</taxon>
    </lineage>
</organism>
<evidence type="ECO:0000313" key="6">
    <source>
        <dbReference type="EMBL" id="ETS77441.1"/>
    </source>
</evidence>
<dbReference type="Proteomes" id="UP000030651">
    <property type="component" value="Unassembled WGS sequence"/>
</dbReference>
<dbReference type="HOGENOM" id="CLU_015161_1_2_1"/>
<dbReference type="GO" id="GO:0005634">
    <property type="term" value="C:nucleus"/>
    <property type="evidence" value="ECO:0007669"/>
    <property type="project" value="UniProtKB-SubCell"/>
</dbReference>
<gene>
    <name evidence="6" type="ORF">PFICI_11315</name>
</gene>
<evidence type="ECO:0008006" key="8">
    <source>
        <dbReference type="Google" id="ProtNLM"/>
    </source>
</evidence>
<dbReference type="GO" id="GO:0046872">
    <property type="term" value="F:metal ion binding"/>
    <property type="evidence" value="ECO:0007669"/>
    <property type="project" value="UniProtKB-KW"/>
</dbReference>
<evidence type="ECO:0000256" key="2">
    <source>
        <dbReference type="ARBA" id="ARBA00022723"/>
    </source>
</evidence>
<evidence type="ECO:0000313" key="7">
    <source>
        <dbReference type="Proteomes" id="UP000030651"/>
    </source>
</evidence>
<evidence type="ECO:0000256" key="5">
    <source>
        <dbReference type="ARBA" id="ARBA00023242"/>
    </source>
</evidence>
<comment type="subcellular location">
    <subcellularLocation>
        <location evidence="1">Nucleus</location>
    </subcellularLocation>
</comment>
<dbReference type="eggNOG" id="ENOG502SHUW">
    <property type="taxonomic scope" value="Eukaryota"/>
</dbReference>
<evidence type="ECO:0000256" key="1">
    <source>
        <dbReference type="ARBA" id="ARBA00004123"/>
    </source>
</evidence>
<dbReference type="OrthoDB" id="2219495at2759"/>
<dbReference type="PANTHER" id="PTHR47338:SF9">
    <property type="entry name" value="ZN(II)2CYS6 TRANSCRIPTION FACTOR (EUROFUNG)"/>
    <property type="match status" value="1"/>
</dbReference>
<name>W3WX41_PESFW</name>
<dbReference type="InParanoid" id="W3WX41"/>
<dbReference type="PANTHER" id="PTHR47338">
    <property type="entry name" value="ZN(II)2CYS6 TRANSCRIPTION FACTOR (EUROFUNG)-RELATED"/>
    <property type="match status" value="1"/>
</dbReference>
<protein>
    <recommendedName>
        <fullName evidence="8">Transcription factor domain-containing protein</fullName>
    </recommendedName>
</protein>